<feature type="compositionally biased region" description="Basic and acidic residues" evidence="1">
    <location>
        <begin position="35"/>
        <end position="54"/>
    </location>
</feature>
<evidence type="ECO:0000256" key="1">
    <source>
        <dbReference type="SAM" id="MobiDB-lite"/>
    </source>
</evidence>
<keyword evidence="4" id="KW-1185">Reference proteome</keyword>
<evidence type="ECO:0000313" key="4">
    <source>
        <dbReference type="Proteomes" id="UP001497392"/>
    </source>
</evidence>
<dbReference type="EMBL" id="CAXHTA020000005">
    <property type="protein sequence ID" value="CAL5221791.1"/>
    <property type="molecule type" value="Genomic_DNA"/>
</dbReference>
<protein>
    <submittedName>
        <fullName evidence="2">G4038 protein</fullName>
    </submittedName>
    <submittedName>
        <fullName evidence="3">G4046 protein</fullName>
    </submittedName>
</protein>
<organism evidence="3 4">
    <name type="scientific">Coccomyxa viridis</name>
    <dbReference type="NCBI Taxonomy" id="1274662"/>
    <lineage>
        <taxon>Eukaryota</taxon>
        <taxon>Viridiplantae</taxon>
        <taxon>Chlorophyta</taxon>
        <taxon>core chlorophytes</taxon>
        <taxon>Trebouxiophyceae</taxon>
        <taxon>Trebouxiophyceae incertae sedis</taxon>
        <taxon>Coccomyxaceae</taxon>
        <taxon>Coccomyxa</taxon>
    </lineage>
</organism>
<reference evidence="3 4" key="1">
    <citation type="submission" date="2024-06" db="EMBL/GenBank/DDBJ databases">
        <authorList>
            <person name="Kraege A."/>
            <person name="Thomma B."/>
        </authorList>
    </citation>
    <scope>NUCLEOTIDE SEQUENCE [LARGE SCALE GENOMIC DNA]</scope>
</reference>
<gene>
    <name evidence="3" type="primary">g4046</name>
    <name evidence="2" type="synonym">g4038</name>
    <name evidence="2" type="ORF">VP750_LOCUS3443</name>
    <name evidence="3" type="ORF">VP750_LOCUS3450</name>
</gene>
<dbReference type="Proteomes" id="UP001497392">
    <property type="component" value="Unassembled WGS sequence"/>
</dbReference>
<evidence type="ECO:0000313" key="3">
    <source>
        <dbReference type="EMBL" id="CAL5221791.1"/>
    </source>
</evidence>
<evidence type="ECO:0000313" key="2">
    <source>
        <dbReference type="EMBL" id="CAL5221784.1"/>
    </source>
</evidence>
<feature type="region of interest" description="Disordered" evidence="1">
    <location>
        <begin position="79"/>
        <end position="188"/>
    </location>
</feature>
<comment type="caution">
    <text evidence="3">The sequence shown here is derived from an EMBL/GenBank/DDBJ whole genome shotgun (WGS) entry which is preliminary data.</text>
</comment>
<sequence>MAPASPDGESAGTRALTDIQTGQIGSTPVASAEPKVSDPELRLGRPSLKRKEVESSGNRFKIVSQLVIAMKRFQASLNPTYTYGKRPSPTPSSSAPVSSRSMRRNSEPQADIPEVSSASQQGSGDKAANKAPRPRTKHGHKTDYLFGALLPSPGEFRGGRPPTPDRAGSRPSEVPKSSSMRSVSTSSS</sequence>
<accession>A0ABP1FPD3</accession>
<feature type="compositionally biased region" description="Polar residues" evidence="1">
    <location>
        <begin position="18"/>
        <end position="29"/>
    </location>
</feature>
<feature type="compositionally biased region" description="Low complexity" evidence="1">
    <location>
        <begin position="177"/>
        <end position="188"/>
    </location>
</feature>
<feature type="region of interest" description="Disordered" evidence="1">
    <location>
        <begin position="1"/>
        <end position="61"/>
    </location>
</feature>
<feature type="compositionally biased region" description="Low complexity" evidence="1">
    <location>
        <begin position="91"/>
        <end position="100"/>
    </location>
</feature>
<name>A0ABP1FPD3_9CHLO</name>
<proteinExistence type="predicted"/>
<dbReference type="EMBL" id="CAXHTA020000005">
    <property type="protein sequence ID" value="CAL5221784.1"/>
    <property type="molecule type" value="Genomic_DNA"/>
</dbReference>